<evidence type="ECO:0000313" key="1">
    <source>
        <dbReference type="EMBL" id="JAD86662.1"/>
    </source>
</evidence>
<name>A0A0A9DSD3_ARUDO</name>
<proteinExistence type="predicted"/>
<dbReference type="AlphaFoldDB" id="A0A0A9DSD3"/>
<organism evidence="1">
    <name type="scientific">Arundo donax</name>
    <name type="common">Giant reed</name>
    <name type="synonym">Donax arundinaceus</name>
    <dbReference type="NCBI Taxonomy" id="35708"/>
    <lineage>
        <taxon>Eukaryota</taxon>
        <taxon>Viridiplantae</taxon>
        <taxon>Streptophyta</taxon>
        <taxon>Embryophyta</taxon>
        <taxon>Tracheophyta</taxon>
        <taxon>Spermatophyta</taxon>
        <taxon>Magnoliopsida</taxon>
        <taxon>Liliopsida</taxon>
        <taxon>Poales</taxon>
        <taxon>Poaceae</taxon>
        <taxon>PACMAD clade</taxon>
        <taxon>Arundinoideae</taxon>
        <taxon>Arundineae</taxon>
        <taxon>Arundo</taxon>
    </lineage>
</organism>
<sequence>MSACREVQSKIHLPRIPHGKLHIALCCHPEHLVSCMLQKVKKQVYQQRDLCFLYQLLHPMQLIPRKSTHLDQPPAMPPGF</sequence>
<reference evidence="1" key="2">
    <citation type="journal article" date="2015" name="Data Brief">
        <title>Shoot transcriptome of the giant reed, Arundo donax.</title>
        <authorList>
            <person name="Barrero R.A."/>
            <person name="Guerrero F.D."/>
            <person name="Moolhuijzen P."/>
            <person name="Goolsby J.A."/>
            <person name="Tidwell J."/>
            <person name="Bellgard S.E."/>
            <person name="Bellgard M.I."/>
        </authorList>
    </citation>
    <scope>NUCLEOTIDE SEQUENCE</scope>
    <source>
        <tissue evidence="1">Shoot tissue taken approximately 20 cm above the soil surface</tissue>
    </source>
</reference>
<dbReference type="EMBL" id="GBRH01211233">
    <property type="protein sequence ID" value="JAD86662.1"/>
    <property type="molecule type" value="Transcribed_RNA"/>
</dbReference>
<accession>A0A0A9DSD3</accession>
<protein>
    <submittedName>
        <fullName evidence="1">Uncharacterized protein</fullName>
    </submittedName>
</protein>
<reference evidence="1" key="1">
    <citation type="submission" date="2014-09" db="EMBL/GenBank/DDBJ databases">
        <authorList>
            <person name="Magalhaes I.L.F."/>
            <person name="Oliveira U."/>
            <person name="Santos F.R."/>
            <person name="Vidigal T.H.D.A."/>
            <person name="Brescovit A.D."/>
            <person name="Santos A.J."/>
        </authorList>
    </citation>
    <scope>NUCLEOTIDE SEQUENCE</scope>
    <source>
        <tissue evidence="1">Shoot tissue taken approximately 20 cm above the soil surface</tissue>
    </source>
</reference>